<evidence type="ECO:0000256" key="1">
    <source>
        <dbReference type="SAM" id="Phobius"/>
    </source>
</evidence>
<keyword evidence="1" id="KW-1133">Transmembrane helix</keyword>
<name>A0A1N7J1F3_9CORY</name>
<keyword evidence="3" id="KW-1185">Reference proteome</keyword>
<evidence type="ECO:0008006" key="4">
    <source>
        <dbReference type="Google" id="ProtNLM"/>
    </source>
</evidence>
<dbReference type="EMBL" id="FTOF01000003">
    <property type="protein sequence ID" value="SIS43087.1"/>
    <property type="molecule type" value="Genomic_DNA"/>
</dbReference>
<gene>
    <name evidence="2" type="ORF">SAMN05444817_103117</name>
</gene>
<feature type="transmembrane region" description="Helical" evidence="1">
    <location>
        <begin position="100"/>
        <end position="122"/>
    </location>
</feature>
<feature type="transmembrane region" description="Helical" evidence="1">
    <location>
        <begin position="151"/>
        <end position="169"/>
    </location>
</feature>
<organism evidence="2 3">
    <name type="scientific">Corynebacterium appendicis CIP 107643</name>
    <dbReference type="NCBI Taxonomy" id="1161099"/>
    <lineage>
        <taxon>Bacteria</taxon>
        <taxon>Bacillati</taxon>
        <taxon>Actinomycetota</taxon>
        <taxon>Actinomycetes</taxon>
        <taxon>Mycobacteriales</taxon>
        <taxon>Corynebacteriaceae</taxon>
        <taxon>Corynebacterium</taxon>
    </lineage>
</organism>
<keyword evidence="1" id="KW-0812">Transmembrane</keyword>
<evidence type="ECO:0000313" key="2">
    <source>
        <dbReference type="EMBL" id="SIS43087.1"/>
    </source>
</evidence>
<evidence type="ECO:0000313" key="3">
    <source>
        <dbReference type="Proteomes" id="UP000186292"/>
    </source>
</evidence>
<dbReference type="STRING" id="1161099.SAMN05444817_103117"/>
<feature type="transmembrane region" description="Helical" evidence="1">
    <location>
        <begin position="66"/>
        <end position="88"/>
    </location>
</feature>
<proteinExistence type="predicted"/>
<sequence length="190" mass="19571">MEGVQLSRSPRISRPVGWGAGIVALGVGTAAVAGGLWGLTRPGYTATVEDGGARIDPALNADNIEFVSFVGFTALTGLLGLLIGLTAFATGGKRAGVGRMVVAVVVAAFSAWTLYILGTWSAELYHGVPDPHELTDGQTVTFVPVLHPGPAWLAGPFVAALSYWVGMVASAGSGPEPESAEYDERHAHSD</sequence>
<feature type="transmembrane region" description="Helical" evidence="1">
    <location>
        <begin position="16"/>
        <end position="39"/>
    </location>
</feature>
<accession>A0A1N7J1F3</accession>
<dbReference type="Proteomes" id="UP000186292">
    <property type="component" value="Unassembled WGS sequence"/>
</dbReference>
<dbReference type="AlphaFoldDB" id="A0A1N7J1F3"/>
<reference evidence="3" key="1">
    <citation type="submission" date="2017-01" db="EMBL/GenBank/DDBJ databases">
        <authorList>
            <person name="Varghese N."/>
            <person name="Submissions S."/>
        </authorList>
    </citation>
    <scope>NUCLEOTIDE SEQUENCE [LARGE SCALE GENOMIC DNA]</scope>
    <source>
        <strain evidence="3">DSM 44531</strain>
    </source>
</reference>
<keyword evidence="1" id="KW-0472">Membrane</keyword>
<protein>
    <recommendedName>
        <fullName evidence="4">DUF2567 domain-containing protein</fullName>
    </recommendedName>
</protein>